<keyword evidence="2" id="KW-1185">Reference proteome</keyword>
<dbReference type="EMBL" id="BOSM01000010">
    <property type="protein sequence ID" value="GIP60591.1"/>
    <property type="molecule type" value="Genomic_DNA"/>
</dbReference>
<reference evidence="1 2" key="1">
    <citation type="submission" date="2021-03" db="EMBL/GenBank/DDBJ databases">
        <title>Antimicrobial resistance genes in bacteria isolated from Japanese honey, and their potential for conferring macrolide and lincosamide resistance in the American foulbrood pathogen Paenibacillus larvae.</title>
        <authorList>
            <person name="Okamoto M."/>
            <person name="Kumagai M."/>
            <person name="Kanamori H."/>
            <person name="Takamatsu D."/>
        </authorList>
    </citation>
    <scope>NUCLEOTIDE SEQUENCE [LARGE SCALE GENOMIC DNA]</scope>
    <source>
        <strain evidence="1 2">J15TS10</strain>
    </source>
</reference>
<evidence type="ECO:0000313" key="2">
    <source>
        <dbReference type="Proteomes" id="UP000681290"/>
    </source>
</evidence>
<evidence type="ECO:0000313" key="1">
    <source>
        <dbReference type="EMBL" id="GIP60591.1"/>
    </source>
</evidence>
<name>A0ABQ4MXC6_9BACL</name>
<dbReference type="Proteomes" id="UP000681290">
    <property type="component" value="Unassembled WGS sequence"/>
</dbReference>
<sequence>MLVNDKVQIRNEQGEMYMIKNELLTNANVREVDDLPDQEVMPWLL</sequence>
<proteinExistence type="predicted"/>
<accession>A0ABQ4MXC6</accession>
<gene>
    <name evidence="1" type="ORF">J15TS10_44050</name>
</gene>
<comment type="caution">
    <text evidence="1">The sequence shown here is derived from an EMBL/GenBank/DDBJ whole genome shotgun (WGS) entry which is preliminary data.</text>
</comment>
<protein>
    <submittedName>
        <fullName evidence="1">Uncharacterized protein</fullName>
    </submittedName>
</protein>
<organism evidence="1 2">
    <name type="scientific">Paenibacillus woosongensis</name>
    <dbReference type="NCBI Taxonomy" id="307580"/>
    <lineage>
        <taxon>Bacteria</taxon>
        <taxon>Bacillati</taxon>
        <taxon>Bacillota</taxon>
        <taxon>Bacilli</taxon>
        <taxon>Bacillales</taxon>
        <taxon>Paenibacillaceae</taxon>
        <taxon>Paenibacillus</taxon>
    </lineage>
</organism>